<dbReference type="EMBL" id="JBHSGP010000012">
    <property type="protein sequence ID" value="MFC4722148.1"/>
    <property type="molecule type" value="Genomic_DNA"/>
</dbReference>
<comment type="similarity">
    <text evidence="1">Belongs to the 4-hydroxybenzoyl-CoA thioesterase family.</text>
</comment>
<dbReference type="SUPFAM" id="SSF54637">
    <property type="entry name" value="Thioesterase/thiol ester dehydrase-isomerase"/>
    <property type="match status" value="1"/>
</dbReference>
<keyword evidence="4" id="KW-1185">Reference proteome</keyword>
<name>A0ABV9N6F5_9FLAO</name>
<dbReference type="RefSeq" id="WP_387962422.1">
    <property type="nucleotide sequence ID" value="NZ_JBHSGP010000012.1"/>
</dbReference>
<evidence type="ECO:0000313" key="4">
    <source>
        <dbReference type="Proteomes" id="UP001595953"/>
    </source>
</evidence>
<dbReference type="PROSITE" id="PS01328">
    <property type="entry name" value="4HBCOA_THIOESTERASE"/>
    <property type="match status" value="1"/>
</dbReference>
<dbReference type="GO" id="GO:0016787">
    <property type="term" value="F:hydrolase activity"/>
    <property type="evidence" value="ECO:0007669"/>
    <property type="project" value="UniProtKB-KW"/>
</dbReference>
<reference evidence="4" key="1">
    <citation type="journal article" date="2019" name="Int. J. Syst. Evol. Microbiol.">
        <title>The Global Catalogue of Microorganisms (GCM) 10K type strain sequencing project: providing services to taxonomists for standard genome sequencing and annotation.</title>
        <authorList>
            <consortium name="The Broad Institute Genomics Platform"/>
            <consortium name="The Broad Institute Genome Sequencing Center for Infectious Disease"/>
            <person name="Wu L."/>
            <person name="Ma J."/>
        </authorList>
    </citation>
    <scope>NUCLEOTIDE SEQUENCE [LARGE SCALE GENOMIC DNA]</scope>
    <source>
        <strain evidence="4">CCUG 63682</strain>
    </source>
</reference>
<dbReference type="PANTHER" id="PTHR31793">
    <property type="entry name" value="4-HYDROXYBENZOYL-COA THIOESTERASE FAMILY MEMBER"/>
    <property type="match status" value="1"/>
</dbReference>
<dbReference type="PIRSF" id="PIRSF003230">
    <property type="entry name" value="YbgC"/>
    <property type="match status" value="1"/>
</dbReference>
<sequence length="136" mass="15745">MVNPLKYNEVELRIRYGETDQMGVVYHGNYAQYFEIGRTEWLRSLGATYKQMENDGIMLPVISLSVNYKKSVRYDDLIKVKTSLKKLPTASIEFDYIILNEAGEIVTTGNTVLAFIDINRNRPTRCPKYILDKLQN</sequence>
<gene>
    <name evidence="3" type="ORF">ACFO5O_07435</name>
</gene>
<keyword evidence="2 3" id="KW-0378">Hydrolase</keyword>
<organism evidence="3 4">
    <name type="scientific">Geojedonia litorea</name>
    <dbReference type="NCBI Taxonomy" id="1268269"/>
    <lineage>
        <taxon>Bacteria</taxon>
        <taxon>Pseudomonadati</taxon>
        <taxon>Bacteroidota</taxon>
        <taxon>Flavobacteriia</taxon>
        <taxon>Flavobacteriales</taxon>
        <taxon>Flavobacteriaceae</taxon>
        <taxon>Geojedonia</taxon>
    </lineage>
</organism>
<dbReference type="CDD" id="cd00586">
    <property type="entry name" value="4HBT"/>
    <property type="match status" value="1"/>
</dbReference>
<dbReference type="NCBIfam" id="TIGR00051">
    <property type="entry name" value="YbgC/FadM family acyl-CoA thioesterase"/>
    <property type="match status" value="1"/>
</dbReference>
<dbReference type="InterPro" id="IPR008272">
    <property type="entry name" value="HB-CoA_thioesterase_AS"/>
</dbReference>
<dbReference type="InterPro" id="IPR050563">
    <property type="entry name" value="4-hydroxybenzoyl-CoA_TE"/>
</dbReference>
<evidence type="ECO:0000256" key="2">
    <source>
        <dbReference type="ARBA" id="ARBA00022801"/>
    </source>
</evidence>
<dbReference type="InterPro" id="IPR006684">
    <property type="entry name" value="YbgC/YbaW"/>
</dbReference>
<dbReference type="Proteomes" id="UP001595953">
    <property type="component" value="Unassembled WGS sequence"/>
</dbReference>
<proteinExistence type="inferred from homology"/>
<evidence type="ECO:0000256" key="1">
    <source>
        <dbReference type="ARBA" id="ARBA00005953"/>
    </source>
</evidence>
<dbReference type="PANTHER" id="PTHR31793:SF27">
    <property type="entry name" value="NOVEL THIOESTERASE SUPERFAMILY DOMAIN AND SAPOSIN A-TYPE DOMAIN CONTAINING PROTEIN (0610012H03RIK)"/>
    <property type="match status" value="1"/>
</dbReference>
<dbReference type="EC" id="3.1.2.-" evidence="3"/>
<dbReference type="InterPro" id="IPR029069">
    <property type="entry name" value="HotDog_dom_sf"/>
</dbReference>
<dbReference type="Gene3D" id="3.10.129.10">
    <property type="entry name" value="Hotdog Thioesterase"/>
    <property type="match status" value="1"/>
</dbReference>
<protein>
    <submittedName>
        <fullName evidence="3">Acyl-CoA thioesterase</fullName>
        <ecNumber evidence="3">3.1.2.-</ecNumber>
    </submittedName>
</protein>
<accession>A0ABV9N6F5</accession>
<dbReference type="Pfam" id="PF13279">
    <property type="entry name" value="4HBT_2"/>
    <property type="match status" value="1"/>
</dbReference>
<comment type="caution">
    <text evidence="3">The sequence shown here is derived from an EMBL/GenBank/DDBJ whole genome shotgun (WGS) entry which is preliminary data.</text>
</comment>
<evidence type="ECO:0000313" key="3">
    <source>
        <dbReference type="EMBL" id="MFC4722148.1"/>
    </source>
</evidence>